<sequence length="152" mass="17819">MGVCIPRLCCFTPLVTKEYYTRMCLTQSKAQSTLDRPYARRLSDILQHVHVDLDWINVESESDCMTCKRSRKTRYASCDELTKKDVKIYVIRKSDVSFLDVHLQTKLSYVTFDINDGIRIFEFSSGVQCRRISRKWQTLSIIKKIKSYFPGI</sequence>
<name>A0A9W9YLC8_9CNID</name>
<gene>
    <name evidence="1" type="ORF">OS493_036776</name>
</gene>
<proteinExistence type="predicted"/>
<protein>
    <submittedName>
        <fullName evidence="1">Uncharacterized protein</fullName>
    </submittedName>
</protein>
<evidence type="ECO:0000313" key="2">
    <source>
        <dbReference type="Proteomes" id="UP001163046"/>
    </source>
</evidence>
<dbReference type="Proteomes" id="UP001163046">
    <property type="component" value="Unassembled WGS sequence"/>
</dbReference>
<reference evidence="1" key="1">
    <citation type="submission" date="2023-01" db="EMBL/GenBank/DDBJ databases">
        <title>Genome assembly of the deep-sea coral Lophelia pertusa.</title>
        <authorList>
            <person name="Herrera S."/>
            <person name="Cordes E."/>
        </authorList>
    </citation>
    <scope>NUCLEOTIDE SEQUENCE</scope>
    <source>
        <strain evidence="1">USNM1676648</strain>
        <tissue evidence="1">Polyp</tissue>
    </source>
</reference>
<evidence type="ECO:0000313" key="1">
    <source>
        <dbReference type="EMBL" id="KAJ7351088.1"/>
    </source>
</evidence>
<dbReference type="AlphaFoldDB" id="A0A9W9YLC8"/>
<accession>A0A9W9YLC8</accession>
<comment type="caution">
    <text evidence="1">The sequence shown here is derived from an EMBL/GenBank/DDBJ whole genome shotgun (WGS) entry which is preliminary data.</text>
</comment>
<dbReference type="EMBL" id="MU827365">
    <property type="protein sequence ID" value="KAJ7351088.1"/>
    <property type="molecule type" value="Genomic_DNA"/>
</dbReference>
<organism evidence="1 2">
    <name type="scientific">Desmophyllum pertusum</name>
    <dbReference type="NCBI Taxonomy" id="174260"/>
    <lineage>
        <taxon>Eukaryota</taxon>
        <taxon>Metazoa</taxon>
        <taxon>Cnidaria</taxon>
        <taxon>Anthozoa</taxon>
        <taxon>Hexacorallia</taxon>
        <taxon>Scleractinia</taxon>
        <taxon>Caryophylliina</taxon>
        <taxon>Caryophylliidae</taxon>
        <taxon>Desmophyllum</taxon>
    </lineage>
</organism>
<keyword evidence="2" id="KW-1185">Reference proteome</keyword>